<gene>
    <name evidence="9" type="ORF">CTTA_0830</name>
</gene>
<evidence type="ECO:0000313" key="10">
    <source>
        <dbReference type="Proteomes" id="UP000323105"/>
    </source>
</evidence>
<dbReference type="InterPro" id="IPR016161">
    <property type="entry name" value="Ald_DH/histidinol_DH"/>
</dbReference>
<evidence type="ECO:0000256" key="3">
    <source>
        <dbReference type="ARBA" id="ARBA00023002"/>
    </source>
</evidence>
<evidence type="ECO:0000256" key="6">
    <source>
        <dbReference type="ARBA" id="ARBA00066857"/>
    </source>
</evidence>
<dbReference type="FunFam" id="3.40.605.10:FF:000007">
    <property type="entry name" value="NAD/NADP-dependent betaine aldehyde dehydrogenase"/>
    <property type="match status" value="1"/>
</dbReference>
<sequence>MTHLYDRQYIDGAWCATQGRDFIKVADPNTGTIVAEVTTGHEEDARRAAQAASAAFPDWSTTALDERVQIVRQWAAALTKRKQALVHAIASEVGTPLKISQVVQVESPLRNVENFITTVQELSWESTLGNSHIAREPFGVVACITPWNFPLHQIVLKLAPALLTGNTVVLKPSELTPQTVQLICEALNEAGFPDGVVNVVNGIGHIVGTEIASHPMVDMVSFTGSTQAGKAVTALAAQSVKKVATELGGKSPSVVLASADLARSVKSTVASCTLNNGQTCSALTRLLVPVELVEQVHALLRQEMPMLNVGCSLDETSRVGPLISQHQQDNVRGLLDQGEEQGATLIAEGGTVPDHGFFVRPCAYAVTEDNTLAFNEIFGPVLSVLTYQDVDEAVRLANATTYGLAAAVWGEESEAIAVAHRIRAGQVDVNGARFNALAPFGGYKQSGVGREGGAFGVEEFLQVKSIQVNLANGG</sequence>
<dbReference type="InterPro" id="IPR015590">
    <property type="entry name" value="Aldehyde_DH_dom"/>
</dbReference>
<evidence type="ECO:0000256" key="7">
    <source>
        <dbReference type="ARBA" id="ARBA00079883"/>
    </source>
</evidence>
<evidence type="ECO:0000256" key="2">
    <source>
        <dbReference type="ARBA" id="ARBA00011738"/>
    </source>
</evidence>
<comment type="similarity">
    <text evidence="1">Belongs to the aldehyde dehydrogenase family.</text>
</comment>
<dbReference type="EC" id="1.1.1.257" evidence="6"/>
<dbReference type="SUPFAM" id="SSF53720">
    <property type="entry name" value="ALDH-like"/>
    <property type="match status" value="1"/>
</dbReference>
<dbReference type="GO" id="GO:0018462">
    <property type="term" value="F:4-(hydroxymethyl)benzenesulfonate dehydrogenase activity"/>
    <property type="evidence" value="ECO:0007669"/>
    <property type="project" value="UniProtKB-EC"/>
</dbReference>
<dbReference type="Pfam" id="PF00171">
    <property type="entry name" value="Aldedh"/>
    <property type="match status" value="1"/>
</dbReference>
<dbReference type="PANTHER" id="PTHR42804:SF1">
    <property type="entry name" value="ALDEHYDE DEHYDROGENASE-RELATED"/>
    <property type="match status" value="1"/>
</dbReference>
<evidence type="ECO:0000313" key="9">
    <source>
        <dbReference type="EMBL" id="GEQ73825.1"/>
    </source>
</evidence>
<dbReference type="Proteomes" id="UP000323105">
    <property type="component" value="Unassembled WGS sequence"/>
</dbReference>
<comment type="caution">
    <text evidence="9">The sequence shown here is derived from an EMBL/GenBank/DDBJ whole genome shotgun (WGS) entry which is preliminary data.</text>
</comment>
<comment type="function">
    <text evidence="5">Involved in the toluene-4-sulfonate degradation pathway. Does not discriminate between the sulfonate and the carboxyl substituents and can also be involved in the p-toluenecarboxylate degradation pathway.</text>
</comment>
<feature type="domain" description="Aldehyde dehydrogenase" evidence="8">
    <location>
        <begin position="14"/>
        <end position="466"/>
    </location>
</feature>
<reference evidence="9 10" key="1">
    <citation type="journal article" date="2019" name="Microbiol. Resour. Announc.">
        <title>Draft Genome Sequence of Comamonas testosteroni TA441, a Bacterium That Has a Cryptic Phenol Degradation Gene Cluster.</title>
        <authorList>
            <person name="Arai H."/>
            <person name="Ishii M."/>
        </authorList>
    </citation>
    <scope>NUCLEOTIDE SEQUENCE [LARGE SCALE GENOMIC DNA]</scope>
    <source>
        <strain evidence="9 10">TA441</strain>
    </source>
</reference>
<protein>
    <recommendedName>
        <fullName evidence="6">4-(hydroxymethyl)benzenesulfonate dehydrogenase</fullName>
        <ecNumber evidence="6">1.1.1.257</ecNumber>
    </recommendedName>
    <alternativeName>
        <fullName evidence="7">Toluenesulfonate aldehyde dehydrogenase TsaD</fullName>
    </alternativeName>
</protein>
<dbReference type="AlphaFoldDB" id="A0A5A7MAS9"/>
<name>A0A5A7MAS9_COMTE</name>
<dbReference type="Gene3D" id="3.40.605.10">
    <property type="entry name" value="Aldehyde Dehydrogenase, Chain A, domain 1"/>
    <property type="match status" value="1"/>
</dbReference>
<evidence type="ECO:0000259" key="8">
    <source>
        <dbReference type="Pfam" id="PF00171"/>
    </source>
</evidence>
<dbReference type="GO" id="GO:0016620">
    <property type="term" value="F:oxidoreductase activity, acting on the aldehyde or oxo group of donors, NAD or NADP as acceptor"/>
    <property type="evidence" value="ECO:0007669"/>
    <property type="project" value="InterPro"/>
</dbReference>
<dbReference type="InterPro" id="IPR016163">
    <property type="entry name" value="Ald_DH_C"/>
</dbReference>
<evidence type="ECO:0000256" key="5">
    <source>
        <dbReference type="ARBA" id="ARBA00056807"/>
    </source>
</evidence>
<dbReference type="CDD" id="cd07138">
    <property type="entry name" value="ALDH_CddD_SSP0762"/>
    <property type="match status" value="1"/>
</dbReference>
<evidence type="ECO:0000256" key="4">
    <source>
        <dbReference type="ARBA" id="ARBA00051407"/>
    </source>
</evidence>
<dbReference type="PANTHER" id="PTHR42804">
    <property type="entry name" value="ALDEHYDE DEHYDROGENASE"/>
    <property type="match status" value="1"/>
</dbReference>
<dbReference type="Gene3D" id="3.40.309.10">
    <property type="entry name" value="Aldehyde Dehydrogenase, Chain A, domain 2"/>
    <property type="match status" value="1"/>
</dbReference>
<dbReference type="RefSeq" id="WP_149354690.1">
    <property type="nucleotide sequence ID" value="NZ_BKBW01000001.1"/>
</dbReference>
<comment type="subunit">
    <text evidence="2">Homodimer.</text>
</comment>
<dbReference type="InterPro" id="IPR016162">
    <property type="entry name" value="Ald_DH_N"/>
</dbReference>
<proteinExistence type="inferred from homology"/>
<dbReference type="EMBL" id="BKBW01000001">
    <property type="protein sequence ID" value="GEQ73825.1"/>
    <property type="molecule type" value="Genomic_DNA"/>
</dbReference>
<comment type="catalytic activity">
    <reaction evidence="4">
        <text>4-(hydroxymethyl)benzenesulfonate + NAD(+) = 4-formylbenzenesulfonate + NADH + H(+)</text>
        <dbReference type="Rhea" id="RHEA:24412"/>
        <dbReference type="ChEBI" id="CHEBI:11944"/>
        <dbReference type="ChEBI" id="CHEBI:11987"/>
        <dbReference type="ChEBI" id="CHEBI:15378"/>
        <dbReference type="ChEBI" id="CHEBI:57540"/>
        <dbReference type="ChEBI" id="CHEBI:57945"/>
        <dbReference type="EC" id="1.1.1.257"/>
    </reaction>
</comment>
<keyword evidence="3" id="KW-0560">Oxidoreductase</keyword>
<evidence type="ECO:0000256" key="1">
    <source>
        <dbReference type="ARBA" id="ARBA00009986"/>
    </source>
</evidence>
<organism evidence="9 10">
    <name type="scientific">Comamonas testosteroni</name>
    <name type="common">Pseudomonas testosteroni</name>
    <dbReference type="NCBI Taxonomy" id="285"/>
    <lineage>
        <taxon>Bacteria</taxon>
        <taxon>Pseudomonadati</taxon>
        <taxon>Pseudomonadota</taxon>
        <taxon>Betaproteobacteria</taxon>
        <taxon>Burkholderiales</taxon>
        <taxon>Comamonadaceae</taxon>
        <taxon>Comamonas</taxon>
    </lineage>
</organism>
<accession>A0A5A7MAS9</accession>